<dbReference type="GO" id="GO:0006811">
    <property type="term" value="P:monoatomic ion transport"/>
    <property type="evidence" value="ECO:0007669"/>
    <property type="project" value="UniProtKB-KW"/>
</dbReference>
<evidence type="ECO:0000256" key="1">
    <source>
        <dbReference type="ARBA" id="ARBA00004571"/>
    </source>
</evidence>
<evidence type="ECO:0000256" key="9">
    <source>
        <dbReference type="ARBA" id="ARBA00023237"/>
    </source>
</evidence>
<dbReference type="AlphaFoldDB" id="A0AAW9Y7P1"/>
<dbReference type="InterPro" id="IPR003192">
    <property type="entry name" value="Porin_LamB"/>
</dbReference>
<gene>
    <name evidence="12" type="ORF">G4911_03205</name>
</gene>
<feature type="coiled-coil region" evidence="10">
    <location>
        <begin position="23"/>
        <end position="50"/>
    </location>
</feature>
<dbReference type="InterPro" id="IPR050286">
    <property type="entry name" value="G_neg_Bact_CarbUptk_Porin"/>
</dbReference>
<proteinExistence type="inferred from homology"/>
<dbReference type="GO" id="GO:0015144">
    <property type="term" value="F:carbohydrate transmembrane transporter activity"/>
    <property type="evidence" value="ECO:0007669"/>
    <property type="project" value="TreeGrafter"/>
</dbReference>
<evidence type="ECO:0000256" key="8">
    <source>
        <dbReference type="ARBA" id="ARBA00023136"/>
    </source>
</evidence>
<sequence>MKKFSLLYIAAAVAAVMSSASVFANSNDDIEALKLRLQELETKVNTETKYKDDQQPATLTSETKVPDGLVFSGYARYGAHYQNSDKERVSSFGSLSGNATGRLGNEGNGGEFQLAKVFKNDSGAIWDLVLMLDHWSDGSWADDGGVNVKKMYAGVANVFESQPDLYLWAGRDFHQRPQTDLNDYFWMTHDSQGAGFKNLTLGGIKFDFAGVGQVNNDMVEDNGRYALTSKVHGIQLGDVDLSLYANYGTTSEKLTEDEKKELANSAYQLASEAVWAGQKFVIRYSHNALNSVFDLADNQDALLFSLDGAIPLTERAKIQYLTSYQKLALDKSDESRKNYSFILRPTYQWNDVHSTWLEGGYSIVDYDDIDATNTSWKTTLSQNIAIGGETWSRPMLRFYATVGNADNEYTGRDDKGVLTTSDDDTVTFGAMFEAWW</sequence>
<keyword evidence="10" id="KW-0175">Coiled coil</keyword>
<comment type="similarity">
    <text evidence="2">Belongs to the porin LamB (TC 1.B.3) family.</text>
</comment>
<name>A0AAW9Y7P1_9GAMM</name>
<evidence type="ECO:0000256" key="10">
    <source>
        <dbReference type="SAM" id="Coils"/>
    </source>
</evidence>
<evidence type="ECO:0000256" key="3">
    <source>
        <dbReference type="ARBA" id="ARBA00022448"/>
    </source>
</evidence>
<keyword evidence="3" id="KW-0813">Transport</keyword>
<evidence type="ECO:0000256" key="2">
    <source>
        <dbReference type="ARBA" id="ARBA00007055"/>
    </source>
</evidence>
<keyword evidence="11" id="KW-0732">Signal</keyword>
<keyword evidence="4" id="KW-1134">Transmembrane beta strand</keyword>
<organism evidence="12 13">
    <name type="scientific">Aeromonas rivipollensis</name>
    <dbReference type="NCBI Taxonomy" id="948519"/>
    <lineage>
        <taxon>Bacteria</taxon>
        <taxon>Pseudomonadati</taxon>
        <taxon>Pseudomonadota</taxon>
        <taxon>Gammaproteobacteria</taxon>
        <taxon>Aeromonadales</taxon>
        <taxon>Aeromonadaceae</taxon>
        <taxon>Aeromonas</taxon>
    </lineage>
</organism>
<dbReference type="PANTHER" id="PTHR38762:SF1">
    <property type="entry name" value="CRYPTIC OUTER MEMBRANE PORIN BGLH-RELATED"/>
    <property type="match status" value="1"/>
</dbReference>
<evidence type="ECO:0000256" key="11">
    <source>
        <dbReference type="SAM" id="SignalP"/>
    </source>
</evidence>
<feature type="chain" id="PRO_5043779612" evidence="11">
    <location>
        <begin position="25"/>
        <end position="436"/>
    </location>
</feature>
<keyword evidence="7" id="KW-0626">Porin</keyword>
<evidence type="ECO:0000256" key="4">
    <source>
        <dbReference type="ARBA" id="ARBA00022452"/>
    </source>
</evidence>
<dbReference type="GO" id="GO:0015288">
    <property type="term" value="F:porin activity"/>
    <property type="evidence" value="ECO:0007669"/>
    <property type="project" value="UniProtKB-KW"/>
</dbReference>
<evidence type="ECO:0000256" key="6">
    <source>
        <dbReference type="ARBA" id="ARBA00023065"/>
    </source>
</evidence>
<keyword evidence="5" id="KW-0812">Transmembrane</keyword>
<dbReference type="EMBL" id="JAAIKZ010000007">
    <property type="protein sequence ID" value="NEX73769.1"/>
    <property type="molecule type" value="Genomic_DNA"/>
</dbReference>
<protein>
    <submittedName>
        <fullName evidence="12">Carbohydrate porin</fullName>
    </submittedName>
</protein>
<evidence type="ECO:0000313" key="12">
    <source>
        <dbReference type="EMBL" id="NEX73769.1"/>
    </source>
</evidence>
<feature type="signal peptide" evidence="11">
    <location>
        <begin position="1"/>
        <end position="24"/>
    </location>
</feature>
<dbReference type="InterPro" id="IPR036998">
    <property type="entry name" value="Porin_LamB_sf"/>
</dbReference>
<dbReference type="Proteomes" id="UP000480681">
    <property type="component" value="Unassembled WGS sequence"/>
</dbReference>
<keyword evidence="9" id="KW-0998">Cell outer membrane</keyword>
<dbReference type="GO" id="GO:0009279">
    <property type="term" value="C:cell outer membrane"/>
    <property type="evidence" value="ECO:0007669"/>
    <property type="project" value="UniProtKB-SubCell"/>
</dbReference>
<dbReference type="GO" id="GO:0046930">
    <property type="term" value="C:pore complex"/>
    <property type="evidence" value="ECO:0007669"/>
    <property type="project" value="UniProtKB-KW"/>
</dbReference>
<evidence type="ECO:0000313" key="13">
    <source>
        <dbReference type="Proteomes" id="UP000480681"/>
    </source>
</evidence>
<accession>A0AAW9Y7P1</accession>
<dbReference type="PANTHER" id="PTHR38762">
    <property type="entry name" value="CRYPTIC OUTER MEMBRANE PORIN BGLH-RELATED"/>
    <property type="match status" value="1"/>
</dbReference>
<keyword evidence="8" id="KW-0472">Membrane</keyword>
<dbReference type="RefSeq" id="WP_163147473.1">
    <property type="nucleotide sequence ID" value="NZ_JAAIKZ010000007.1"/>
</dbReference>
<keyword evidence="6" id="KW-0406">Ion transport</keyword>
<dbReference type="GO" id="GO:0015774">
    <property type="term" value="P:polysaccharide transport"/>
    <property type="evidence" value="ECO:0007669"/>
    <property type="project" value="TreeGrafter"/>
</dbReference>
<dbReference type="Gene3D" id="2.40.170.10">
    <property type="entry name" value="Porin, LamB type"/>
    <property type="match status" value="1"/>
</dbReference>
<evidence type="ECO:0000256" key="5">
    <source>
        <dbReference type="ARBA" id="ARBA00022692"/>
    </source>
</evidence>
<evidence type="ECO:0000256" key="7">
    <source>
        <dbReference type="ARBA" id="ARBA00023114"/>
    </source>
</evidence>
<comment type="subcellular location">
    <subcellularLocation>
        <location evidence="1">Cell outer membrane</location>
        <topology evidence="1">Multi-pass membrane protein</topology>
    </subcellularLocation>
</comment>
<comment type="caution">
    <text evidence="12">The sequence shown here is derived from an EMBL/GenBank/DDBJ whole genome shotgun (WGS) entry which is preliminary data.</text>
</comment>
<dbReference type="Pfam" id="PF02264">
    <property type="entry name" value="LamB"/>
    <property type="match status" value="1"/>
</dbReference>
<reference evidence="12 13" key="1">
    <citation type="submission" date="2020-02" db="EMBL/GenBank/DDBJ databases">
        <title>Genome sequencing of Aeromonas rivipollensis.</title>
        <authorList>
            <person name="Fono-Tamo Ubani E.K."/>
            <person name="Lekota K.E."/>
        </authorList>
    </citation>
    <scope>NUCLEOTIDE SEQUENCE [LARGE SCALE GENOMIC DNA]</scope>
    <source>
        <strain evidence="12 13">G87</strain>
    </source>
</reference>
<dbReference type="SUPFAM" id="SSF56935">
    <property type="entry name" value="Porins"/>
    <property type="match status" value="1"/>
</dbReference>